<feature type="region of interest" description="Disordered" evidence="2">
    <location>
        <begin position="179"/>
        <end position="201"/>
    </location>
</feature>
<feature type="region of interest" description="Disordered" evidence="2">
    <location>
        <begin position="213"/>
        <end position="248"/>
    </location>
</feature>
<feature type="compositionally biased region" description="Pro residues" evidence="2">
    <location>
        <begin position="119"/>
        <end position="128"/>
    </location>
</feature>
<evidence type="ECO:0000256" key="1">
    <source>
        <dbReference type="SAM" id="Coils"/>
    </source>
</evidence>
<protein>
    <submittedName>
        <fullName evidence="4">Rho GTPase-activating protein 17-like</fullName>
    </submittedName>
</protein>
<keyword evidence="1" id="KW-0175">Coiled coil</keyword>
<sequence length="357" mass="40082">MASMEHEYINSGGIKDSVIAESLEYGMDPDGTEAAVENTSLELLEQHQAREQARLLQRFRELRQWQQQQQQQLMQQQQQQLKTWQEEQSQLQSLIATQKVDPRSQVLKPNLGGSRSPVMTPPSKPRPAPGQKAKEWTQTSQPQGPGISVDSGLVSMQDTWKSQGSLPKPVMFMDPGQSVNPADDDRYTNSELFSNPGSREDELEVLRADEMSRPMPDWMSDTSENFVPPTLPPPRPKDVGGRSNGRQADPLAGLEHLLNTAPAGLLQQVLTLLPINQRAQKPTVAHSADEVELSASPTLPGPGQNRQLPPRKLQYNNDDDENWPQQQHPQQKQQQQQQQQQQHLQQKHSSDSSISSR</sequence>
<gene>
    <name evidence="4" type="primary">LOC118479164</name>
</gene>
<dbReference type="GeneID" id="118479164"/>
<name>A0ABM1W4V5_APLCA</name>
<reference evidence="4" key="1">
    <citation type="submission" date="2025-08" db="UniProtKB">
        <authorList>
            <consortium name="RefSeq"/>
        </authorList>
    </citation>
    <scope>IDENTIFICATION</scope>
</reference>
<feature type="coiled-coil region" evidence="1">
    <location>
        <begin position="67"/>
        <end position="94"/>
    </location>
</feature>
<keyword evidence="3" id="KW-1185">Reference proteome</keyword>
<evidence type="ECO:0000256" key="2">
    <source>
        <dbReference type="SAM" id="MobiDB-lite"/>
    </source>
</evidence>
<feature type="region of interest" description="Disordered" evidence="2">
    <location>
        <begin position="100"/>
        <end position="152"/>
    </location>
</feature>
<feature type="region of interest" description="Disordered" evidence="2">
    <location>
        <begin position="284"/>
        <end position="357"/>
    </location>
</feature>
<accession>A0ABM1W4V5</accession>
<feature type="compositionally biased region" description="Low complexity" evidence="2">
    <location>
        <begin position="324"/>
        <end position="344"/>
    </location>
</feature>
<organism evidence="3 4">
    <name type="scientific">Aplysia californica</name>
    <name type="common">California sea hare</name>
    <dbReference type="NCBI Taxonomy" id="6500"/>
    <lineage>
        <taxon>Eukaryota</taxon>
        <taxon>Metazoa</taxon>
        <taxon>Spiralia</taxon>
        <taxon>Lophotrochozoa</taxon>
        <taxon>Mollusca</taxon>
        <taxon>Gastropoda</taxon>
        <taxon>Heterobranchia</taxon>
        <taxon>Euthyneura</taxon>
        <taxon>Tectipleura</taxon>
        <taxon>Aplysiida</taxon>
        <taxon>Aplysioidea</taxon>
        <taxon>Aplysiidae</taxon>
        <taxon>Aplysia</taxon>
    </lineage>
</organism>
<evidence type="ECO:0000313" key="3">
    <source>
        <dbReference type="Proteomes" id="UP000694888"/>
    </source>
</evidence>
<evidence type="ECO:0000313" key="4">
    <source>
        <dbReference type="RefSeq" id="XP_035829698.1"/>
    </source>
</evidence>
<dbReference type="Proteomes" id="UP000694888">
    <property type="component" value="Unplaced"/>
</dbReference>
<proteinExistence type="predicted"/>
<dbReference type="RefSeq" id="XP_035829698.1">
    <property type="nucleotide sequence ID" value="XM_035973805.1"/>
</dbReference>